<evidence type="ECO:0000313" key="2">
    <source>
        <dbReference type="Proteomes" id="UP000222168"/>
    </source>
</evidence>
<sequence length="162" mass="18411">MLYFLIVALAFVAGWRVNHYYRDSMELNITRAAAKTGQTLRQELQAISSAAARQLEGKLEEIAHAAPEKYVLRWLSLFLLLCALALSLSGCTTRQPTVLNEPYQENLLTTCQERLPRLAGMTGNNLANILIDYIQLYGHCAARHNQLVDEINKRKELTHERK</sequence>
<dbReference type="Proteomes" id="UP000222168">
    <property type="component" value="Unassembled WGS sequence"/>
</dbReference>
<gene>
    <name evidence="1" type="ORF">Xish_01169</name>
</gene>
<protein>
    <submittedName>
        <fullName evidence="1">Uncharacterized protein</fullName>
    </submittedName>
</protein>
<reference evidence="1 2" key="1">
    <citation type="journal article" date="2017" name="Nat. Microbiol.">
        <title>Natural product diversity associated with the nematode symbionts Photorhabdus and Xenorhabdus.</title>
        <authorList>
            <person name="Tobias N.J."/>
            <person name="Wolff H."/>
            <person name="Djahanschiri B."/>
            <person name="Grundmann F."/>
            <person name="Kronenwerth M."/>
            <person name="Shi Y.M."/>
            <person name="Simonyi S."/>
            <person name="Grun P."/>
            <person name="Shapiro-Ilan D."/>
            <person name="Pidot S.J."/>
            <person name="Stinear T.P."/>
            <person name="Ebersberger I."/>
            <person name="Bode H.B."/>
        </authorList>
    </citation>
    <scope>NUCLEOTIDE SEQUENCE [LARGE SCALE GENOMIC DNA]</scope>
    <source>
        <strain evidence="1 2">DSM 22670</strain>
    </source>
</reference>
<evidence type="ECO:0000313" key="1">
    <source>
        <dbReference type="EMBL" id="PHM62007.1"/>
    </source>
</evidence>
<dbReference type="AlphaFoldDB" id="A0A2D0KFL4"/>
<comment type="caution">
    <text evidence="1">The sequence shown here is derived from an EMBL/GenBank/DDBJ whole genome shotgun (WGS) entry which is preliminary data.</text>
</comment>
<dbReference type="EMBL" id="NJAK01000001">
    <property type="protein sequence ID" value="PHM62007.1"/>
    <property type="molecule type" value="Genomic_DNA"/>
</dbReference>
<accession>A0A2D0KFL4</accession>
<keyword evidence="2" id="KW-1185">Reference proteome</keyword>
<name>A0A2D0KFL4_9GAMM</name>
<organism evidence="1 2">
    <name type="scientific">Xenorhabdus ishibashii</name>
    <dbReference type="NCBI Taxonomy" id="1034471"/>
    <lineage>
        <taxon>Bacteria</taxon>
        <taxon>Pseudomonadati</taxon>
        <taxon>Pseudomonadota</taxon>
        <taxon>Gammaproteobacteria</taxon>
        <taxon>Enterobacterales</taxon>
        <taxon>Morganellaceae</taxon>
        <taxon>Xenorhabdus</taxon>
    </lineage>
</organism>
<proteinExistence type="predicted"/>